<dbReference type="InterPro" id="IPR052421">
    <property type="entry name" value="PCW_Enzyme_Inhibitor"/>
</dbReference>
<dbReference type="EMBL" id="CM031816">
    <property type="protein sequence ID" value="KAG6644069.1"/>
    <property type="molecule type" value="Genomic_DNA"/>
</dbReference>
<keyword evidence="2" id="KW-1015">Disulfide bond</keyword>
<dbReference type="PANTHER" id="PTHR36710:SF18">
    <property type="entry name" value="PECTINESTERASE INHIBITOR 5-RELATED"/>
    <property type="match status" value="1"/>
</dbReference>
<reference evidence="6" key="1">
    <citation type="submission" date="2020-12" db="EMBL/GenBank/DDBJ databases">
        <title>WGS assembly of Carya illinoinensis cv. Pawnee.</title>
        <authorList>
            <person name="Platts A."/>
            <person name="Shu S."/>
            <person name="Wright S."/>
            <person name="Barry K."/>
            <person name="Edger P."/>
            <person name="Pires J.C."/>
            <person name="Schmutz J."/>
        </authorList>
    </citation>
    <scope>NUCLEOTIDE SEQUENCE</scope>
    <source>
        <tissue evidence="6">Leaf</tissue>
    </source>
</reference>
<proteinExistence type="inferred from homology"/>
<dbReference type="OrthoDB" id="1899876at2759"/>
<gene>
    <name evidence="6" type="ORF">CIPAW_08G030100</name>
</gene>
<dbReference type="SMART" id="SM00856">
    <property type="entry name" value="PMEI"/>
    <property type="match status" value="1"/>
</dbReference>
<evidence type="ECO:0000256" key="1">
    <source>
        <dbReference type="ARBA" id="ARBA00022729"/>
    </source>
</evidence>
<evidence type="ECO:0000313" key="6">
    <source>
        <dbReference type="EMBL" id="KAG6644069.1"/>
    </source>
</evidence>
<organism evidence="6 7">
    <name type="scientific">Carya illinoinensis</name>
    <name type="common">Pecan</name>
    <dbReference type="NCBI Taxonomy" id="32201"/>
    <lineage>
        <taxon>Eukaryota</taxon>
        <taxon>Viridiplantae</taxon>
        <taxon>Streptophyta</taxon>
        <taxon>Embryophyta</taxon>
        <taxon>Tracheophyta</taxon>
        <taxon>Spermatophyta</taxon>
        <taxon>Magnoliopsida</taxon>
        <taxon>eudicotyledons</taxon>
        <taxon>Gunneridae</taxon>
        <taxon>Pentapetalae</taxon>
        <taxon>rosids</taxon>
        <taxon>fabids</taxon>
        <taxon>Fagales</taxon>
        <taxon>Juglandaceae</taxon>
        <taxon>Carya</taxon>
    </lineage>
</organism>
<comment type="similarity">
    <text evidence="3">Belongs to the PMEI family.</text>
</comment>
<keyword evidence="1 4" id="KW-0732">Signal</keyword>
<keyword evidence="7" id="KW-1185">Reference proteome</keyword>
<dbReference type="Pfam" id="PF04043">
    <property type="entry name" value="PMEI"/>
    <property type="match status" value="1"/>
</dbReference>
<evidence type="ECO:0000256" key="2">
    <source>
        <dbReference type="ARBA" id="ARBA00023157"/>
    </source>
</evidence>
<feature type="domain" description="Pectinesterase inhibitor" evidence="5">
    <location>
        <begin position="33"/>
        <end position="179"/>
    </location>
</feature>
<dbReference type="SUPFAM" id="SSF101148">
    <property type="entry name" value="Plant invertase/pectin methylesterase inhibitor"/>
    <property type="match status" value="1"/>
</dbReference>
<name>A0A8T1PI34_CARIL</name>
<dbReference type="Gene3D" id="1.20.140.40">
    <property type="entry name" value="Invertase/pectin methylesterase inhibitor family protein"/>
    <property type="match status" value="1"/>
</dbReference>
<evidence type="ECO:0000256" key="3">
    <source>
        <dbReference type="ARBA" id="ARBA00038471"/>
    </source>
</evidence>
<dbReference type="PANTHER" id="PTHR36710">
    <property type="entry name" value="PECTINESTERASE INHIBITOR-LIKE"/>
    <property type="match status" value="1"/>
</dbReference>
<accession>A0A8T1PI34</accession>
<dbReference type="Proteomes" id="UP000811609">
    <property type="component" value="Chromosome 8"/>
</dbReference>
<dbReference type="AlphaFoldDB" id="A0A8T1PI34"/>
<evidence type="ECO:0000256" key="4">
    <source>
        <dbReference type="SAM" id="SignalP"/>
    </source>
</evidence>
<dbReference type="InterPro" id="IPR006501">
    <property type="entry name" value="Pectinesterase_inhib_dom"/>
</dbReference>
<dbReference type="InterPro" id="IPR035513">
    <property type="entry name" value="Invertase/methylesterase_inhib"/>
</dbReference>
<evidence type="ECO:0000313" key="7">
    <source>
        <dbReference type="Proteomes" id="UP000811609"/>
    </source>
</evidence>
<dbReference type="NCBIfam" id="TIGR01614">
    <property type="entry name" value="PME_inhib"/>
    <property type="match status" value="1"/>
</dbReference>
<dbReference type="GO" id="GO:0004857">
    <property type="term" value="F:enzyme inhibitor activity"/>
    <property type="evidence" value="ECO:0007669"/>
    <property type="project" value="InterPro"/>
</dbReference>
<evidence type="ECO:0000259" key="5">
    <source>
        <dbReference type="SMART" id="SM00856"/>
    </source>
</evidence>
<protein>
    <recommendedName>
        <fullName evidence="5">Pectinesterase inhibitor domain-containing protein</fullName>
    </recommendedName>
</protein>
<sequence>MSNFTYAFLRLIPALFFFLPIVIFHPSYAATTNPTQLVLLVCRRTSDYAFCVESLYSDLHTSNAADAYQLAYVPFRLAYLNATATQHHIATLLKHSSSPGQSQRLRQCSRDYEKATSALERAFNDLDSETFFELADFAGVAAHSAADCQAASRGTYTSLAVMNENLKGLSEICNVVAKLFSAS</sequence>
<comment type="caution">
    <text evidence="6">The sequence shown here is derived from an EMBL/GenBank/DDBJ whole genome shotgun (WGS) entry which is preliminary data.</text>
</comment>
<feature type="chain" id="PRO_5035725983" description="Pectinesterase inhibitor domain-containing protein" evidence="4">
    <location>
        <begin position="30"/>
        <end position="183"/>
    </location>
</feature>
<dbReference type="CDD" id="cd14859">
    <property type="entry name" value="PMEI_like"/>
    <property type="match status" value="1"/>
</dbReference>
<feature type="signal peptide" evidence="4">
    <location>
        <begin position="1"/>
        <end position="29"/>
    </location>
</feature>